<feature type="site" description="Involved in the stabilization of negative charge on the oxyanion by the formation of the oxyanion hole" evidence="6">
    <location>
        <position position="128"/>
    </location>
</feature>
<dbReference type="PANTHER" id="PTHR23100:SF0">
    <property type="entry name" value="ARGININE BIOSYNTHESIS BIFUNCTIONAL PROTEIN ARGJ, MITOCHONDRIAL"/>
    <property type="match status" value="1"/>
</dbReference>
<comment type="catalytic activity">
    <reaction evidence="6">
        <text>N(2)-acetyl-L-ornithine + L-glutamate = N-acetyl-L-glutamate + L-ornithine</text>
        <dbReference type="Rhea" id="RHEA:15349"/>
        <dbReference type="ChEBI" id="CHEBI:29985"/>
        <dbReference type="ChEBI" id="CHEBI:44337"/>
        <dbReference type="ChEBI" id="CHEBI:46911"/>
        <dbReference type="ChEBI" id="CHEBI:57805"/>
        <dbReference type="EC" id="2.3.1.35"/>
    </reaction>
</comment>
<protein>
    <recommendedName>
        <fullName evidence="6">Arginine biosynthesis bifunctional protein ArgJ</fullName>
    </recommendedName>
    <domain>
        <recommendedName>
            <fullName evidence="6">Glutamate N-acetyltransferase</fullName>
            <ecNumber evidence="6">2.3.1.35</ecNumber>
        </recommendedName>
        <alternativeName>
            <fullName evidence="6">Ornithine acetyltransferase</fullName>
            <shortName evidence="6">OATase</shortName>
        </alternativeName>
        <alternativeName>
            <fullName evidence="6">Ornithine transacetylase</fullName>
        </alternativeName>
    </domain>
    <domain>
        <recommendedName>
            <fullName evidence="6">Amino-acid acetyltransferase</fullName>
            <ecNumber evidence="6">2.3.1.1</ecNumber>
        </recommendedName>
        <alternativeName>
            <fullName evidence="6">N-acetylglutamate synthase</fullName>
            <shortName evidence="6">AGSase</shortName>
        </alternativeName>
    </domain>
    <component>
        <recommendedName>
            <fullName evidence="6">Arginine biosynthesis bifunctional protein ArgJ alpha chain</fullName>
        </recommendedName>
    </component>
    <component>
        <recommendedName>
            <fullName evidence="6">Arginine biosynthesis bifunctional protein ArgJ beta chain</fullName>
        </recommendedName>
    </component>
</protein>
<name>A0A840ILP7_9ACTN</name>
<evidence type="ECO:0000256" key="1">
    <source>
        <dbReference type="ARBA" id="ARBA00006774"/>
    </source>
</evidence>
<dbReference type="AlphaFoldDB" id="A0A840ILP7"/>
<comment type="pathway">
    <text evidence="6">Amino-acid biosynthesis; L-arginine biosynthesis; L-ornithine and N-acetyl-L-glutamate from L-glutamate and N(2)-acetyl-L-ornithine (cyclic): step 1/1.</text>
</comment>
<evidence type="ECO:0000313" key="8">
    <source>
        <dbReference type="Proteomes" id="UP000585272"/>
    </source>
</evidence>
<evidence type="ECO:0000256" key="5">
    <source>
        <dbReference type="ARBA" id="ARBA00023315"/>
    </source>
</evidence>
<keyword evidence="4 6" id="KW-0068">Autocatalytic cleavage</keyword>
<comment type="subunit">
    <text evidence="2 6">Heterotetramer of two alpha and two beta chains.</text>
</comment>
<feature type="binding site" evidence="6">
    <location>
        <position position="164"/>
    </location>
    <ligand>
        <name>substrate</name>
    </ligand>
</feature>
<keyword evidence="5 6" id="KW-0012">Acyltransferase</keyword>
<dbReference type="GO" id="GO:0006526">
    <property type="term" value="P:L-arginine biosynthetic process"/>
    <property type="evidence" value="ECO:0007669"/>
    <property type="project" value="UniProtKB-UniRule"/>
</dbReference>
<evidence type="ECO:0000256" key="6">
    <source>
        <dbReference type="HAMAP-Rule" id="MF_01106"/>
    </source>
</evidence>
<dbReference type="Proteomes" id="UP000585272">
    <property type="component" value="Unassembled WGS sequence"/>
</dbReference>
<dbReference type="NCBIfam" id="NF003802">
    <property type="entry name" value="PRK05388.1"/>
    <property type="match status" value="1"/>
</dbReference>
<dbReference type="GO" id="GO:0006592">
    <property type="term" value="P:ornithine biosynthetic process"/>
    <property type="evidence" value="ECO:0007669"/>
    <property type="project" value="TreeGrafter"/>
</dbReference>
<keyword evidence="6" id="KW-0511">Multifunctional enzyme</keyword>
<dbReference type="SUPFAM" id="SSF56266">
    <property type="entry name" value="DmpA/ArgJ-like"/>
    <property type="match status" value="1"/>
</dbReference>
<dbReference type="InterPro" id="IPR042195">
    <property type="entry name" value="ArgJ_beta_C"/>
</dbReference>
<feature type="binding site" evidence="6">
    <location>
        <position position="201"/>
    </location>
    <ligand>
        <name>substrate</name>
    </ligand>
</feature>
<dbReference type="GO" id="GO:0004042">
    <property type="term" value="F:L-glutamate N-acetyltransferase activity"/>
    <property type="evidence" value="ECO:0007669"/>
    <property type="project" value="UniProtKB-UniRule"/>
</dbReference>
<feature type="chain" id="PRO_5033174291" description="Arginine biosynthesis bifunctional protein ArgJ beta chain" evidence="6">
    <location>
        <begin position="201"/>
        <end position="412"/>
    </location>
</feature>
<feature type="binding site" evidence="6">
    <location>
        <position position="412"/>
    </location>
    <ligand>
        <name>substrate</name>
    </ligand>
</feature>
<evidence type="ECO:0000256" key="4">
    <source>
        <dbReference type="ARBA" id="ARBA00022813"/>
    </source>
</evidence>
<feature type="binding site" evidence="6">
    <location>
        <position position="407"/>
    </location>
    <ligand>
        <name>substrate</name>
    </ligand>
</feature>
<keyword evidence="3 6" id="KW-0808">Transferase</keyword>
<keyword evidence="6" id="KW-0963">Cytoplasm</keyword>
<comment type="function">
    <text evidence="6">Catalyzes two activities which are involved in the cyclic version of arginine biosynthesis: the synthesis of N-acetylglutamate from glutamate and acetyl-CoA as the acetyl donor, and of ornithine by transacetylation between N(2)-acetylornithine and glutamate.</text>
</comment>
<dbReference type="Pfam" id="PF01960">
    <property type="entry name" value="ArgJ"/>
    <property type="match status" value="1"/>
</dbReference>
<evidence type="ECO:0000256" key="3">
    <source>
        <dbReference type="ARBA" id="ARBA00022679"/>
    </source>
</evidence>
<dbReference type="RefSeq" id="WP_183346056.1">
    <property type="nucleotide sequence ID" value="NZ_JACHNU010000015.1"/>
</dbReference>
<dbReference type="Gene3D" id="3.60.70.12">
    <property type="entry name" value="L-amino peptidase D-ALA esterase/amidase"/>
    <property type="match status" value="1"/>
</dbReference>
<feature type="site" description="Involved in the stabilization of negative charge on the oxyanion by the formation of the oxyanion hole" evidence="6">
    <location>
        <position position="127"/>
    </location>
</feature>
<comment type="pathway">
    <text evidence="6">Amino-acid biosynthesis; L-arginine biosynthesis; N(2)-acetyl-L-ornithine from L-glutamate: step 1/4.</text>
</comment>
<dbReference type="EMBL" id="JACHNU010000015">
    <property type="protein sequence ID" value="MBB4665275.1"/>
    <property type="molecule type" value="Genomic_DNA"/>
</dbReference>
<dbReference type="InterPro" id="IPR016117">
    <property type="entry name" value="ArgJ-like_dom_sf"/>
</dbReference>
<dbReference type="EC" id="2.3.1.35" evidence="6"/>
<keyword evidence="8" id="KW-1185">Reference proteome</keyword>
<organism evidence="7 8">
    <name type="scientific">Conexibacter arvalis</name>
    <dbReference type="NCBI Taxonomy" id="912552"/>
    <lineage>
        <taxon>Bacteria</taxon>
        <taxon>Bacillati</taxon>
        <taxon>Actinomycetota</taxon>
        <taxon>Thermoleophilia</taxon>
        <taxon>Solirubrobacterales</taxon>
        <taxon>Conexibacteraceae</taxon>
        <taxon>Conexibacter</taxon>
    </lineage>
</organism>
<feature type="binding site" evidence="6">
    <location>
        <position position="286"/>
    </location>
    <ligand>
        <name>substrate</name>
    </ligand>
</feature>
<dbReference type="NCBIfam" id="TIGR00120">
    <property type="entry name" value="ArgJ"/>
    <property type="match status" value="1"/>
</dbReference>
<comment type="caution">
    <text evidence="7">The sequence shown here is derived from an EMBL/GenBank/DDBJ whole genome shotgun (WGS) entry which is preliminary data.</text>
</comment>
<dbReference type="UniPathway" id="UPA00068">
    <property type="reaction ID" value="UER00106"/>
</dbReference>
<dbReference type="Gene3D" id="3.10.20.340">
    <property type="entry name" value="ArgJ beta chain, C-terminal domain"/>
    <property type="match status" value="1"/>
</dbReference>
<dbReference type="HAMAP" id="MF_01106">
    <property type="entry name" value="ArgJ"/>
    <property type="match status" value="1"/>
</dbReference>
<evidence type="ECO:0000256" key="2">
    <source>
        <dbReference type="ARBA" id="ARBA00011475"/>
    </source>
</evidence>
<reference evidence="7 8" key="1">
    <citation type="submission" date="2020-08" db="EMBL/GenBank/DDBJ databases">
        <title>Genomic Encyclopedia of Archaeal and Bacterial Type Strains, Phase II (KMG-II): from individual species to whole genera.</title>
        <authorList>
            <person name="Goeker M."/>
        </authorList>
    </citation>
    <scope>NUCLEOTIDE SEQUENCE [LARGE SCALE GENOMIC DNA]</scope>
    <source>
        <strain evidence="7 8">DSM 23288</strain>
    </source>
</reference>
<feature type="binding site" evidence="6">
    <location>
        <position position="190"/>
    </location>
    <ligand>
        <name>substrate</name>
    </ligand>
</feature>
<dbReference type="GO" id="GO:0005737">
    <property type="term" value="C:cytoplasm"/>
    <property type="evidence" value="ECO:0007669"/>
    <property type="project" value="UniProtKB-SubCell"/>
</dbReference>
<comment type="catalytic activity">
    <reaction evidence="6">
        <text>L-glutamate + acetyl-CoA = N-acetyl-L-glutamate + CoA + H(+)</text>
        <dbReference type="Rhea" id="RHEA:24292"/>
        <dbReference type="ChEBI" id="CHEBI:15378"/>
        <dbReference type="ChEBI" id="CHEBI:29985"/>
        <dbReference type="ChEBI" id="CHEBI:44337"/>
        <dbReference type="ChEBI" id="CHEBI:57287"/>
        <dbReference type="ChEBI" id="CHEBI:57288"/>
        <dbReference type="EC" id="2.3.1.1"/>
    </reaction>
</comment>
<proteinExistence type="inferred from homology"/>
<gene>
    <name evidence="6" type="primary">argJ</name>
    <name evidence="7" type="ORF">BDZ31_004903</name>
</gene>
<sequence length="412" mass="42609">MTSFFRSRWVPKPDHVEELPGGLPRGFRAAGIAAGVKADGAKDLGIVVSDAPETVSAARFTRSGVLAAPVIVSRDRSEVGGLRAVIANSGNANAATGAQGVDDAVAMQAGAAAALELDPMRVAVGSTGVIGVPLPLDRILGGVEVLRGELRADGDGDFADAIRTTDKHAKRASLLVRLPSGEVRLSAQCKGAGMIQPNFATMLCFVQTDAQLEGETADLLLGVTVKRSFDRISVDGQLSTNDTVVLMANGASGVKVEPMSEDELRLGEALDALLRQLALLIAADGEGAKRIGRVVVTGGDQGEVEAVARSVANSPLVKSALHGGDPNWGRIAQAVGGALLDAAPLPFDIAIEGVQVLSAGEGLRFDQRALDAAVQGDEVEYVVVLPGDGAETEVFFSDLSHEYVTINAEYTT</sequence>
<comment type="similarity">
    <text evidence="1 6">Belongs to the ArgJ family.</text>
</comment>
<dbReference type="GO" id="GO:0004358">
    <property type="term" value="F:L-glutamate N-acetyltransferase activity, acting on acetyl-L-ornithine as donor"/>
    <property type="evidence" value="ECO:0007669"/>
    <property type="project" value="UniProtKB-UniRule"/>
</dbReference>
<evidence type="ECO:0000313" key="7">
    <source>
        <dbReference type="EMBL" id="MBB4665275.1"/>
    </source>
</evidence>
<keyword evidence="6" id="KW-0028">Amino-acid biosynthesis</keyword>
<dbReference type="CDD" id="cd02152">
    <property type="entry name" value="OAT"/>
    <property type="match status" value="1"/>
</dbReference>
<dbReference type="EC" id="2.3.1.1" evidence="6"/>
<feature type="site" description="Cleavage; by autolysis" evidence="6">
    <location>
        <begin position="200"/>
        <end position="201"/>
    </location>
</feature>
<feature type="active site" description="Nucleophile" evidence="6">
    <location>
        <position position="201"/>
    </location>
</feature>
<dbReference type="InterPro" id="IPR002813">
    <property type="entry name" value="Arg_biosynth_ArgJ"/>
</dbReference>
<dbReference type="PANTHER" id="PTHR23100">
    <property type="entry name" value="ARGININE BIOSYNTHESIS BIFUNCTIONAL PROTEIN ARGJ"/>
    <property type="match status" value="1"/>
</dbReference>
<comment type="subcellular location">
    <subcellularLocation>
        <location evidence="6">Cytoplasm</location>
    </subcellularLocation>
</comment>
<feature type="chain" id="PRO_5033174289" description="Arginine biosynthesis bifunctional protein ArgJ alpha chain" evidence="6">
    <location>
        <begin position="1"/>
        <end position="200"/>
    </location>
</feature>
<keyword evidence="6" id="KW-0055">Arginine biosynthesis</keyword>
<accession>A0A840ILP7</accession>